<sequence>MKLATATVLCALAAASPALAAEKKTASTGLRRLGGSDVCSFLDFEGLWEGVDPATGAIHNTELDCSDDSGFMGRKCEVTIVVSYHVECGGTKTILTGLINGGKYGQFDQASCGTENVCTLAVTCPDNAAANPGQNLPLTLTQSATTKAITSCVGDDCGAFDVTLNKIGGGWKA</sequence>
<organism evidence="2">
    <name type="scientific">Minutocellus polymorphus</name>
    <dbReference type="NCBI Taxonomy" id="265543"/>
    <lineage>
        <taxon>Eukaryota</taxon>
        <taxon>Sar</taxon>
        <taxon>Stramenopiles</taxon>
        <taxon>Ochrophyta</taxon>
        <taxon>Bacillariophyta</taxon>
        <taxon>Mediophyceae</taxon>
        <taxon>Cymatosirophycidae</taxon>
        <taxon>Cymatosirales</taxon>
        <taxon>Cymatosiraceae</taxon>
        <taxon>Minutocellus</taxon>
    </lineage>
</organism>
<name>A0A7S0FQ05_9STRA</name>
<dbReference type="AlphaFoldDB" id="A0A7S0FQ05"/>
<protein>
    <submittedName>
        <fullName evidence="2">Uncharacterized protein</fullName>
    </submittedName>
</protein>
<feature type="chain" id="PRO_5031192302" evidence="1">
    <location>
        <begin position="21"/>
        <end position="173"/>
    </location>
</feature>
<proteinExistence type="predicted"/>
<accession>A0A7S0FQ05</accession>
<gene>
    <name evidence="2" type="ORF">MPOL1434_LOCUS7687</name>
</gene>
<evidence type="ECO:0000313" key="2">
    <source>
        <dbReference type="EMBL" id="CAD8373876.1"/>
    </source>
</evidence>
<evidence type="ECO:0000256" key="1">
    <source>
        <dbReference type="SAM" id="SignalP"/>
    </source>
</evidence>
<reference evidence="2" key="1">
    <citation type="submission" date="2021-01" db="EMBL/GenBank/DDBJ databases">
        <authorList>
            <person name="Corre E."/>
            <person name="Pelletier E."/>
            <person name="Niang G."/>
            <person name="Scheremetjew M."/>
            <person name="Finn R."/>
            <person name="Kale V."/>
            <person name="Holt S."/>
            <person name="Cochrane G."/>
            <person name="Meng A."/>
            <person name="Brown T."/>
            <person name="Cohen L."/>
        </authorList>
    </citation>
    <scope>NUCLEOTIDE SEQUENCE</scope>
    <source>
        <strain evidence="2">CCMP3303</strain>
    </source>
</reference>
<keyword evidence="1" id="KW-0732">Signal</keyword>
<feature type="signal peptide" evidence="1">
    <location>
        <begin position="1"/>
        <end position="20"/>
    </location>
</feature>
<dbReference type="EMBL" id="HBEJ01013064">
    <property type="protein sequence ID" value="CAD8373876.1"/>
    <property type="molecule type" value="Transcribed_RNA"/>
</dbReference>